<feature type="region of interest" description="Disordered" evidence="1">
    <location>
        <begin position="1"/>
        <end position="96"/>
    </location>
</feature>
<dbReference type="Pfam" id="PF12432">
    <property type="entry name" value="INTS1_RP2B-bd"/>
    <property type="match status" value="1"/>
</dbReference>
<dbReference type="InterPro" id="IPR022145">
    <property type="entry name" value="INTS1_RPB2-bd"/>
</dbReference>
<feature type="compositionally biased region" description="Basic and acidic residues" evidence="1">
    <location>
        <begin position="1841"/>
        <end position="1854"/>
    </location>
</feature>
<feature type="region of interest" description="Disordered" evidence="1">
    <location>
        <begin position="249"/>
        <end position="272"/>
    </location>
</feature>
<feature type="region of interest" description="Disordered" evidence="1">
    <location>
        <begin position="1820"/>
        <end position="1865"/>
    </location>
</feature>
<sequence length="2021" mass="225818">MPAGEMIALGPKRRPESSTEVSRSATPPVSSAERKREAPVGMSSSSNISIPKKPKLSSPTPLGKPSTEFPKSGKLTQSSGSTSSVPRPTSRSLDVSPRDLVEKVLDADAKEDDKRIDVLLCGALSSLKNSRAKPDAALFIGLMYLAKTKPMLFETETVVDAVCTLLRRDVSVSFKSKGNPLVPILASNILMHAFLYEENWPEIFVKVYVEDAVAERVWVDHPKNQGFVANIITAFGTKPIPKHLSVMVDPSRGASTPTEGAGGGGGGSPLRSEDMDVDMISSFGSDDKGDSPTDSVMNRFTLIKERVETYIVSNLRDQLTRRQGLDIPRTLLRLLATACGLIEVRLMAAPKLELWLQNPKLTRPAQELLLSLCINCCTHTSKDVEVIGMLIKMRVKTKPIINHYLLSVRELVAQHPENLSTFLKHTIYNELSTSRNPNNMQLLSAIFQHSPEKAAKVLATSFQSLLLHKDDYVRAVRALFREIVKTLRYELCFSKFCLSLMQERSDSAFVDLDAAIKDRYLKANVDVVCLTSLLSVTPQVREAVNAYTRGDKKDIAVIRKFQRQSSLIQRDSVWWMHTIVPKMFPVAQKDFQDLLQKLLFMKPVDAYCSKDNWPPENDRSLLMSLLSEVPVEEDSLIRILIMGLTREIHLNPGDAIDLVDKMVKRAAVLHTDDTDSFPVLRIERLQLIDALLNSCSYHHPENISLPEGYKPPSLAILNLYWKSWVILLILAAFNPDNIGKTGWEHYPTLRCMMEMVMTNNFKFPPASIASTEEATEEFRTSERQMSQLEKEEILAFENHLASVNITEKNSLLLAQLVHLNPRGLARRPPVQVIEQLQQLNKVIKLGHMFCKSRDPDFLLDVIHQQGTSQSMSWLSELVNSSDTSLDMLPVQCLCEFLMNAHLRVWKMLPLVAVPTVKKNRERNSLSSAVESKQFFTTLKVLAMVISRPSEENRGKDEEPNVPSHILESHSWLLRDLPSLPNYDAAKKLVVDSLRKAMLVETDPSTVSAYIAYLAYHFGPTELSDLVQDLAQLVVERLTLLTFLLPKNGISGPLTDCNLFNMLHIFSCYLQRATSSQSEGYSWSDTQDQVFLQWESGLSATMHILVVHAMAILLTYGPPKDATNFNILLNTWFPDKSQPPSAFLVDTSEEALLFPDWLKLRMIRSAVPKLVDAALVELEPAPACSVCPVVWNPRPECKHRPIFNMLPIPPTPPPDAICFRRAVASKAYMAGCRGPAHEGGYRGSTFKGLLISKSQRKNQRKKRKRDVEMKEVKPSGQEKQEPWTRAVCYGHLRKLLIESQVKPAEKQKICRQLQKVLMQEHKSSSTHGVGVFSWLVEALRGFTEDDDGRASMIISLNANSNLLLALFRVILQLGIKSNHQRTLLEVITALQDTHCIVDSSFNKLLNHYKAKLKAMLPGSDSQSGDKMTNLNEDKKSQSVPSDFHRRLLANPESLFIKSAGLDSNKSVKESIYPLTLLAHQTDWTVLHRCIHQLLGPNIERYNPSTVLDFLWACLHNPKLWQGRDTKASKRHGEEDILSLSPDQSCCIASYIAMEASSLPSLGDDDSAMLSKIQQRLGLLIRCCSDNKDALSRVGEFLNDQINTDSPRSKWYRILLTELYLQIPEVIHYVPNIPPQTLTAEHSSLPSGIDSFSHRLLTLLASQVTSVAGRQRKLDALAALRTLATSHPSLLMRQLPLFAVLLQGRTHLNLRDFKGKGHINFFNHILTILQLLQPHLYQANPTDLEAIFKSYFDLLQRYGPNKSILDFIVTKFVDILCQFYQANSSNAKSVLHNYINALNFIAQSRSDLPAIKSLLASLSLAEETKEPDEDDPTAGPPGGGLPFREEIPGVGGREDTASPIPGILQSDVKPMTPEDIASFQERLHKGNDPESITDALNELDSRCIGKTEFLLDFITEISNLMMSPDEECRVRAFSLAIRLCKQQPSVSSSFLSSFVAVLQSDDGTIVQSALHHLPDFCLLSQGHAPLLLKTAFSRGLVSNLDTAPAISETMQLLNMEAASVSAV</sequence>
<feature type="domain" description="Integrator complex subunit 1 R4" evidence="4">
    <location>
        <begin position="1879"/>
        <end position="1979"/>
    </location>
</feature>
<accession>A0A2G8LBF1</accession>
<dbReference type="Proteomes" id="UP000230750">
    <property type="component" value="Unassembled WGS sequence"/>
</dbReference>
<evidence type="ECO:0000256" key="1">
    <source>
        <dbReference type="SAM" id="MobiDB-lite"/>
    </source>
</evidence>
<reference evidence="6 7" key="1">
    <citation type="journal article" date="2017" name="PLoS Biol.">
        <title>The sea cucumber genome provides insights into morphological evolution and visceral regeneration.</title>
        <authorList>
            <person name="Zhang X."/>
            <person name="Sun L."/>
            <person name="Yuan J."/>
            <person name="Sun Y."/>
            <person name="Gao Y."/>
            <person name="Zhang L."/>
            <person name="Li S."/>
            <person name="Dai H."/>
            <person name="Hamel J.F."/>
            <person name="Liu C."/>
            <person name="Yu Y."/>
            <person name="Liu S."/>
            <person name="Lin W."/>
            <person name="Guo K."/>
            <person name="Jin S."/>
            <person name="Xu P."/>
            <person name="Storey K.B."/>
            <person name="Huan P."/>
            <person name="Zhang T."/>
            <person name="Zhou Y."/>
            <person name="Zhang J."/>
            <person name="Lin C."/>
            <person name="Li X."/>
            <person name="Xing L."/>
            <person name="Huo D."/>
            <person name="Sun M."/>
            <person name="Wang L."/>
            <person name="Mercier A."/>
            <person name="Li F."/>
            <person name="Yang H."/>
            <person name="Xiang J."/>
        </authorList>
    </citation>
    <scope>NUCLEOTIDE SEQUENCE [LARGE SCALE GENOMIC DNA]</scope>
    <source>
        <strain evidence="6">Shaxun</strain>
        <tissue evidence="6">Muscle</tissue>
    </source>
</reference>
<keyword evidence="7" id="KW-1185">Reference proteome</keyword>
<evidence type="ECO:0000259" key="3">
    <source>
        <dbReference type="Pfam" id="PF22927"/>
    </source>
</evidence>
<evidence type="ECO:0000259" key="5">
    <source>
        <dbReference type="Pfam" id="PF22929"/>
    </source>
</evidence>
<proteinExistence type="predicted"/>
<dbReference type="InterPro" id="IPR053964">
    <property type="entry name" value="INT1_R3"/>
</dbReference>
<evidence type="ECO:0000313" key="6">
    <source>
        <dbReference type="EMBL" id="PIK57572.1"/>
    </source>
</evidence>
<gene>
    <name evidence="6" type="ORF">BSL78_05480</name>
</gene>
<feature type="compositionally biased region" description="Basic residues" evidence="1">
    <location>
        <begin position="1253"/>
        <end position="1263"/>
    </location>
</feature>
<dbReference type="InterPro" id="IPR053966">
    <property type="entry name" value="INTS1_INTS2-bd"/>
</dbReference>
<feature type="compositionally biased region" description="Low complexity" evidence="1">
    <location>
        <begin position="43"/>
        <end position="93"/>
    </location>
</feature>
<dbReference type="Pfam" id="PF22928">
    <property type="entry name" value="INTS1_R4"/>
    <property type="match status" value="1"/>
</dbReference>
<dbReference type="Pfam" id="PF22929">
    <property type="entry name" value="INTS1_INTS2-bd"/>
    <property type="match status" value="1"/>
</dbReference>
<feature type="domain" description="Integrator complex subunit 1 R3" evidence="3">
    <location>
        <begin position="1647"/>
        <end position="1802"/>
    </location>
</feature>
<dbReference type="OrthoDB" id="19938at2759"/>
<dbReference type="GO" id="GO:0032039">
    <property type="term" value="C:integrator complex"/>
    <property type="evidence" value="ECO:0007669"/>
    <property type="project" value="InterPro"/>
</dbReference>
<organism evidence="6 7">
    <name type="scientific">Stichopus japonicus</name>
    <name type="common">Sea cucumber</name>
    <dbReference type="NCBI Taxonomy" id="307972"/>
    <lineage>
        <taxon>Eukaryota</taxon>
        <taxon>Metazoa</taxon>
        <taxon>Echinodermata</taxon>
        <taxon>Eleutherozoa</taxon>
        <taxon>Echinozoa</taxon>
        <taxon>Holothuroidea</taxon>
        <taxon>Aspidochirotacea</taxon>
        <taxon>Aspidochirotida</taxon>
        <taxon>Stichopodidae</taxon>
        <taxon>Apostichopus</taxon>
    </lineage>
</organism>
<feature type="compositionally biased region" description="Basic and acidic residues" evidence="1">
    <location>
        <begin position="1264"/>
        <end position="1277"/>
    </location>
</feature>
<comment type="caution">
    <text evidence="6">The sequence shown here is derived from an EMBL/GenBank/DDBJ whole genome shotgun (WGS) entry which is preliminary data.</text>
</comment>
<dbReference type="PANTHER" id="PTHR21224">
    <property type="entry name" value="INTEGRATOR COMPLEX SUBUNIT 1"/>
    <property type="match status" value="1"/>
</dbReference>
<evidence type="ECO:0000313" key="7">
    <source>
        <dbReference type="Proteomes" id="UP000230750"/>
    </source>
</evidence>
<evidence type="ECO:0000259" key="4">
    <source>
        <dbReference type="Pfam" id="PF22928"/>
    </source>
</evidence>
<dbReference type="EMBL" id="MRZV01000138">
    <property type="protein sequence ID" value="PIK57572.1"/>
    <property type="molecule type" value="Genomic_DNA"/>
</dbReference>
<dbReference type="STRING" id="307972.A0A2G8LBF1"/>
<feature type="domain" description="Integrator complex subunit 1 INTS2-binding" evidence="5">
    <location>
        <begin position="936"/>
        <end position="1180"/>
    </location>
</feature>
<evidence type="ECO:0000259" key="2">
    <source>
        <dbReference type="Pfam" id="PF12432"/>
    </source>
</evidence>
<dbReference type="InterPro" id="IPR016024">
    <property type="entry name" value="ARM-type_fold"/>
</dbReference>
<dbReference type="InterPro" id="IPR038902">
    <property type="entry name" value="INTS1"/>
</dbReference>
<dbReference type="GO" id="GO:0034474">
    <property type="term" value="P:U2 snRNA 3'-end processing"/>
    <property type="evidence" value="ECO:0007669"/>
    <property type="project" value="InterPro"/>
</dbReference>
<feature type="compositionally biased region" description="Polar residues" evidence="1">
    <location>
        <begin position="18"/>
        <end position="29"/>
    </location>
</feature>
<feature type="region of interest" description="Disordered" evidence="1">
    <location>
        <begin position="1251"/>
        <end position="1277"/>
    </location>
</feature>
<feature type="region of interest" description="Disordered" evidence="1">
    <location>
        <begin position="1416"/>
        <end position="1436"/>
    </location>
</feature>
<dbReference type="SUPFAM" id="SSF48371">
    <property type="entry name" value="ARM repeat"/>
    <property type="match status" value="1"/>
</dbReference>
<dbReference type="PANTHER" id="PTHR21224:SF1">
    <property type="entry name" value="INTEGRATOR COMPLEX SUBUNIT 1"/>
    <property type="match status" value="1"/>
</dbReference>
<dbReference type="Pfam" id="PF22927">
    <property type="entry name" value="INT1_R3"/>
    <property type="match status" value="1"/>
</dbReference>
<feature type="domain" description="Integrator complex subunit 1 RPB2-binding" evidence="2">
    <location>
        <begin position="306"/>
        <end position="459"/>
    </location>
</feature>
<dbReference type="InterPro" id="IPR053965">
    <property type="entry name" value="INTS1_R4"/>
</dbReference>
<name>A0A2G8LBF1_STIJA</name>
<feature type="compositionally biased region" description="Polar residues" evidence="1">
    <location>
        <begin position="1418"/>
        <end position="1429"/>
    </location>
</feature>
<protein>
    <submittedName>
        <fullName evidence="6">Integrator complex subunit 1</fullName>
    </submittedName>
</protein>